<accession>A0A4S8J8N4</accession>
<evidence type="ECO:0000259" key="13">
    <source>
        <dbReference type="Pfam" id="PF02777"/>
    </source>
</evidence>
<dbReference type="SUPFAM" id="SSF54719">
    <property type="entry name" value="Fe,Mn superoxide dismutase (SOD), C-terminal domain"/>
    <property type="match status" value="1"/>
</dbReference>
<dbReference type="EC" id="1.15.1.1" evidence="6"/>
<name>A0A4S8J8N4_MUSBA</name>
<evidence type="ECO:0000313" key="14">
    <source>
        <dbReference type="EMBL" id="THU57993.1"/>
    </source>
</evidence>
<organism evidence="14 15">
    <name type="scientific">Musa balbisiana</name>
    <name type="common">Banana</name>
    <dbReference type="NCBI Taxonomy" id="52838"/>
    <lineage>
        <taxon>Eukaryota</taxon>
        <taxon>Viridiplantae</taxon>
        <taxon>Streptophyta</taxon>
        <taxon>Embryophyta</taxon>
        <taxon>Tracheophyta</taxon>
        <taxon>Spermatophyta</taxon>
        <taxon>Magnoliopsida</taxon>
        <taxon>Liliopsida</taxon>
        <taxon>Zingiberales</taxon>
        <taxon>Musaceae</taxon>
        <taxon>Musa</taxon>
    </lineage>
</organism>
<evidence type="ECO:0000256" key="3">
    <source>
        <dbReference type="ARBA" id="ARBA00004305"/>
    </source>
</evidence>
<dbReference type="GO" id="GO:0005759">
    <property type="term" value="C:mitochondrial matrix"/>
    <property type="evidence" value="ECO:0007669"/>
    <property type="project" value="UniProtKB-SubCell"/>
</dbReference>
<dbReference type="Gene3D" id="1.10.287.990">
    <property type="entry name" value="Fe,Mn superoxide dismutase (SOD) domain"/>
    <property type="match status" value="1"/>
</dbReference>
<dbReference type="InterPro" id="IPR019832">
    <property type="entry name" value="Mn/Fe_SOD_C"/>
</dbReference>
<evidence type="ECO:0000256" key="10">
    <source>
        <dbReference type="ARBA" id="ARBA00023211"/>
    </source>
</evidence>
<evidence type="ECO:0000256" key="7">
    <source>
        <dbReference type="ARBA" id="ARBA00022723"/>
    </source>
</evidence>
<evidence type="ECO:0000256" key="8">
    <source>
        <dbReference type="ARBA" id="ARBA00023002"/>
    </source>
</evidence>
<keyword evidence="8" id="KW-0560">Oxidoreductase</keyword>
<keyword evidence="10" id="KW-0464">Manganese</keyword>
<dbReference type="PROSITE" id="PS00088">
    <property type="entry name" value="SOD_MN"/>
    <property type="match status" value="1"/>
</dbReference>
<comment type="cofactor">
    <cofactor evidence="1">
        <name>Mn(2+)</name>
        <dbReference type="ChEBI" id="CHEBI:29035"/>
    </cofactor>
</comment>
<dbReference type="InterPro" id="IPR036324">
    <property type="entry name" value="Mn/Fe_SOD_N_sf"/>
</dbReference>
<dbReference type="AlphaFoldDB" id="A0A4S8J8N4"/>
<comment type="similarity">
    <text evidence="4">Belongs to the iron/manganese superoxide dismutase family.</text>
</comment>
<dbReference type="FunFam" id="3.55.40.20:FF:000002">
    <property type="entry name" value="Superoxide dismutase"/>
    <property type="match status" value="1"/>
</dbReference>
<proteinExistence type="inferred from homology"/>
<keyword evidence="15" id="KW-1185">Reference proteome</keyword>
<evidence type="ECO:0000256" key="4">
    <source>
        <dbReference type="ARBA" id="ARBA00008714"/>
    </source>
</evidence>
<dbReference type="InterPro" id="IPR036314">
    <property type="entry name" value="SOD_C_sf"/>
</dbReference>
<evidence type="ECO:0000259" key="12">
    <source>
        <dbReference type="Pfam" id="PF00081"/>
    </source>
</evidence>
<dbReference type="PANTHER" id="PTHR11404">
    <property type="entry name" value="SUPEROXIDE DISMUTASE 2"/>
    <property type="match status" value="1"/>
</dbReference>
<evidence type="ECO:0000256" key="1">
    <source>
        <dbReference type="ARBA" id="ARBA00001936"/>
    </source>
</evidence>
<feature type="domain" description="Manganese/iron superoxide dismutase N-terminal" evidence="12">
    <location>
        <begin position="44"/>
        <end position="111"/>
    </location>
</feature>
<dbReference type="Gene3D" id="3.55.40.20">
    <property type="entry name" value="Iron/manganese superoxide dismutase, C-terminal domain"/>
    <property type="match status" value="1"/>
</dbReference>
<dbReference type="InterPro" id="IPR019833">
    <property type="entry name" value="Mn/Fe_SOD_BS"/>
</dbReference>
<evidence type="ECO:0000256" key="9">
    <source>
        <dbReference type="ARBA" id="ARBA00023128"/>
    </source>
</evidence>
<keyword evidence="9" id="KW-0496">Mitochondrion</keyword>
<evidence type="ECO:0000256" key="6">
    <source>
        <dbReference type="ARBA" id="ARBA00012682"/>
    </source>
</evidence>
<dbReference type="STRING" id="52838.A0A4S8J8N4"/>
<keyword evidence="7" id="KW-0479">Metal-binding</keyword>
<comment type="subunit">
    <text evidence="5">Homotetramer.</text>
</comment>
<evidence type="ECO:0000256" key="5">
    <source>
        <dbReference type="ARBA" id="ARBA00011881"/>
    </source>
</evidence>
<comment type="subcellular location">
    <subcellularLocation>
        <location evidence="3">Mitochondrion matrix</location>
    </subcellularLocation>
</comment>
<dbReference type="InterPro" id="IPR019831">
    <property type="entry name" value="Mn/Fe_SOD_N"/>
</dbReference>
<comment type="caution">
    <text evidence="14">The sequence shown here is derived from an EMBL/GenBank/DDBJ whole genome shotgun (WGS) entry which is preliminary data.</text>
</comment>
<dbReference type="Pfam" id="PF00081">
    <property type="entry name" value="Sod_Fe_N"/>
    <property type="match status" value="1"/>
</dbReference>
<dbReference type="SUPFAM" id="SSF46609">
    <property type="entry name" value="Fe,Mn superoxide dismutase (SOD), N-terminal domain"/>
    <property type="match status" value="1"/>
</dbReference>
<reference evidence="14 15" key="1">
    <citation type="journal article" date="2019" name="Nat. Plants">
        <title>Genome sequencing of Musa balbisiana reveals subgenome evolution and function divergence in polyploid bananas.</title>
        <authorList>
            <person name="Yao X."/>
        </authorList>
    </citation>
    <scope>NUCLEOTIDE SEQUENCE [LARGE SCALE GENOMIC DNA]</scope>
    <source>
        <strain evidence="15">cv. DH-PKW</strain>
        <tissue evidence="14">Leaves</tissue>
    </source>
</reference>
<evidence type="ECO:0000313" key="15">
    <source>
        <dbReference type="Proteomes" id="UP000317650"/>
    </source>
</evidence>
<dbReference type="Pfam" id="PF02777">
    <property type="entry name" value="Sod_Fe_C"/>
    <property type="match status" value="1"/>
</dbReference>
<dbReference type="GO" id="GO:0030145">
    <property type="term" value="F:manganese ion binding"/>
    <property type="evidence" value="ECO:0007669"/>
    <property type="project" value="TreeGrafter"/>
</dbReference>
<dbReference type="PANTHER" id="PTHR11404:SF6">
    <property type="entry name" value="SUPEROXIDE DISMUTASE [MN], MITOCHONDRIAL"/>
    <property type="match status" value="1"/>
</dbReference>
<dbReference type="InterPro" id="IPR050265">
    <property type="entry name" value="Fe/Mn_Superoxide_Dismutase"/>
</dbReference>
<dbReference type="EMBL" id="PYDT01000006">
    <property type="protein sequence ID" value="THU57993.1"/>
    <property type="molecule type" value="Genomic_DNA"/>
</dbReference>
<sequence length="278" mass="30508">MALRTLFTKKALTRASGLGPLAAAAGDRGLGSGLGQARALTAATLPDLPYDYGALEPAISGDIMRLHHQKHHQAYVTNYNNALEQLEAAVSKGDNPAVVRLQGAIKFNGGGPFCCGFNKFLSHQPLDLLEQPQACKSKCKISILITYRTSFFLYFCFIKCWEGGGEPPHSALGWAIDTDFGSLEALVQKMNAEGAALQGSGWVWLALDKGSKKLSVETTANQDPLVTKGLHMVPLLGIDVWEHAYYLQYKNVRPDYLKNIWDVINWKYASEVYEKETA</sequence>
<dbReference type="PRINTS" id="PR01703">
    <property type="entry name" value="MNSODISMTASE"/>
</dbReference>
<gene>
    <name evidence="14" type="ORF">C4D60_Mb03t09430</name>
</gene>
<dbReference type="Proteomes" id="UP000317650">
    <property type="component" value="Chromosome 3"/>
</dbReference>
<feature type="domain" description="Manganese/iron superoxide dismutase C-terminal" evidence="13">
    <location>
        <begin position="169"/>
        <end position="271"/>
    </location>
</feature>
<dbReference type="FunFam" id="1.10.287.990:FF:000001">
    <property type="entry name" value="Superoxide dismutase"/>
    <property type="match status" value="1"/>
</dbReference>
<evidence type="ECO:0000256" key="2">
    <source>
        <dbReference type="ARBA" id="ARBA00002170"/>
    </source>
</evidence>
<protein>
    <recommendedName>
        <fullName evidence="6">superoxide dismutase</fullName>
        <ecNumber evidence="6">1.15.1.1</ecNumber>
    </recommendedName>
</protein>
<dbReference type="InterPro" id="IPR001189">
    <property type="entry name" value="Mn/Fe_SOD"/>
</dbReference>
<comment type="catalytic activity">
    <reaction evidence="11">
        <text>2 superoxide + 2 H(+) = H2O2 + O2</text>
        <dbReference type="Rhea" id="RHEA:20696"/>
        <dbReference type="ChEBI" id="CHEBI:15378"/>
        <dbReference type="ChEBI" id="CHEBI:15379"/>
        <dbReference type="ChEBI" id="CHEBI:16240"/>
        <dbReference type="ChEBI" id="CHEBI:18421"/>
        <dbReference type="EC" id="1.15.1.1"/>
    </reaction>
</comment>
<dbReference type="GO" id="GO:0004784">
    <property type="term" value="F:superoxide dismutase activity"/>
    <property type="evidence" value="ECO:0007669"/>
    <property type="project" value="UniProtKB-EC"/>
</dbReference>
<comment type="function">
    <text evidence="2">Destroys superoxide anion radicals which are normally produced within the cells and which are toxic to biological systems.</text>
</comment>
<evidence type="ECO:0000256" key="11">
    <source>
        <dbReference type="ARBA" id="ARBA00049204"/>
    </source>
</evidence>